<protein>
    <submittedName>
        <fullName evidence="1">Uncharacterized protein</fullName>
    </submittedName>
</protein>
<sequence length="289" mass="32691">MNALIFLLLFFPSLAFSQEVLIKSLGSSPLQYQIFLNENKKFISFIDYNHAKLQRNPTQEEALFQLSELFHHEPKLVVEEIKKIQAQGPLTLISLRFIRDLSDKLLNEKIKADLKKDILGIYCKTISILNEGPALHPCVYDTVSASLLHKRFPQIEKIAIEGLVFDFQDNLVLGSNNPYQWTLLSNSHKAVRFYGTFSQLLNQHFVFESLAEGSCEQHSLPTDLDFEIMETSTVFFAKDCLVKTSLANKKSSSLIAKKSLLYVTGIAVLTGIIYSMKDKTVVIDAPALK</sequence>
<evidence type="ECO:0000313" key="1">
    <source>
        <dbReference type="EMBL" id="UOF00960.1"/>
    </source>
</evidence>
<evidence type="ECO:0000313" key="2">
    <source>
        <dbReference type="Proteomes" id="UP000830116"/>
    </source>
</evidence>
<gene>
    <name evidence="1" type="ORF">MNR06_14760</name>
</gene>
<dbReference type="RefSeq" id="WP_243537168.1">
    <property type="nucleotide sequence ID" value="NZ_CP093442.1"/>
</dbReference>
<proteinExistence type="predicted"/>
<organism evidence="1 2">
    <name type="scientific">Bdellovibrio reynosensis</name>
    <dbReference type="NCBI Taxonomy" id="2835041"/>
    <lineage>
        <taxon>Bacteria</taxon>
        <taxon>Pseudomonadati</taxon>
        <taxon>Bdellovibrionota</taxon>
        <taxon>Bdellovibrionia</taxon>
        <taxon>Bdellovibrionales</taxon>
        <taxon>Pseudobdellovibrionaceae</taxon>
        <taxon>Bdellovibrio</taxon>
    </lineage>
</organism>
<name>A0ABY4C7R9_9BACT</name>
<dbReference type="EMBL" id="CP093442">
    <property type="protein sequence ID" value="UOF00960.1"/>
    <property type="molecule type" value="Genomic_DNA"/>
</dbReference>
<accession>A0ABY4C7R9</accession>
<reference evidence="1" key="1">
    <citation type="submission" date="2022-03" db="EMBL/GenBank/DDBJ databases">
        <title>Genome Identification and Characterization of new species Bdellovibrio reynosense LBG001 sp. nov. from a Mexico soil sample.</title>
        <authorList>
            <person name="Camilli A."/>
            <person name="Ajao Y."/>
            <person name="Guo X."/>
        </authorList>
    </citation>
    <scope>NUCLEOTIDE SEQUENCE</scope>
    <source>
        <strain evidence="1">LBG001</strain>
    </source>
</reference>
<keyword evidence="2" id="KW-1185">Reference proteome</keyword>
<dbReference type="Proteomes" id="UP000830116">
    <property type="component" value="Chromosome"/>
</dbReference>